<dbReference type="OrthoDB" id="9813334at2"/>
<dbReference type="PANTHER" id="PTHR21349">
    <property type="entry name" value="50S RIBOSOMAL PROTEIN L21"/>
    <property type="match status" value="1"/>
</dbReference>
<sequence>MYAIIKTGGKQFTVEEGQEIYVELLPGEAGDTITFEEVLFVGGDNAKVGSPLVDGASVEAKIEKHGRAKKVTTYRYLRRKDSHRKQGHRQPYTKVTISKINA</sequence>
<feature type="compositionally biased region" description="Basic residues" evidence="8">
    <location>
        <begin position="79"/>
        <end position="88"/>
    </location>
</feature>
<evidence type="ECO:0000256" key="5">
    <source>
        <dbReference type="ARBA" id="ARBA00023274"/>
    </source>
</evidence>
<evidence type="ECO:0000256" key="4">
    <source>
        <dbReference type="ARBA" id="ARBA00022980"/>
    </source>
</evidence>
<dbReference type="InterPro" id="IPR028909">
    <property type="entry name" value="bL21-like"/>
</dbReference>
<dbReference type="GO" id="GO:0019843">
    <property type="term" value="F:rRNA binding"/>
    <property type="evidence" value="ECO:0007669"/>
    <property type="project" value="UniProtKB-UniRule"/>
</dbReference>
<feature type="compositionally biased region" description="Polar residues" evidence="8">
    <location>
        <begin position="93"/>
        <end position="102"/>
    </location>
</feature>
<dbReference type="InterPro" id="IPR018258">
    <property type="entry name" value="Ribosomal_bL21_CS"/>
</dbReference>
<dbReference type="GO" id="GO:0005737">
    <property type="term" value="C:cytoplasm"/>
    <property type="evidence" value="ECO:0007669"/>
    <property type="project" value="UniProtKB-ARBA"/>
</dbReference>
<comment type="subunit">
    <text evidence="6">Part of the 50S ribosomal subunit. Contacts protein L20.</text>
</comment>
<keyword evidence="10" id="KW-1185">Reference proteome</keyword>
<keyword evidence="2 6" id="KW-0699">rRNA-binding</keyword>
<organism evidence="9 10">
    <name type="scientific">Atopostipes suicloacalis DSM 15692</name>
    <dbReference type="NCBI Taxonomy" id="1121025"/>
    <lineage>
        <taxon>Bacteria</taxon>
        <taxon>Bacillati</taxon>
        <taxon>Bacillota</taxon>
        <taxon>Bacilli</taxon>
        <taxon>Lactobacillales</taxon>
        <taxon>Carnobacteriaceae</taxon>
        <taxon>Atopostipes</taxon>
    </lineage>
</organism>
<name>A0A1M4T2W9_9LACT</name>
<dbReference type="PANTHER" id="PTHR21349:SF0">
    <property type="entry name" value="LARGE RIBOSOMAL SUBUNIT PROTEIN BL21M"/>
    <property type="match status" value="1"/>
</dbReference>
<evidence type="ECO:0000256" key="2">
    <source>
        <dbReference type="ARBA" id="ARBA00022730"/>
    </source>
</evidence>
<dbReference type="GO" id="GO:1990904">
    <property type="term" value="C:ribonucleoprotein complex"/>
    <property type="evidence" value="ECO:0007669"/>
    <property type="project" value="UniProtKB-KW"/>
</dbReference>
<dbReference type="PROSITE" id="PS01169">
    <property type="entry name" value="RIBOSOMAL_L21"/>
    <property type="match status" value="1"/>
</dbReference>
<feature type="region of interest" description="Disordered" evidence="8">
    <location>
        <begin position="79"/>
        <end position="102"/>
    </location>
</feature>
<evidence type="ECO:0000256" key="1">
    <source>
        <dbReference type="ARBA" id="ARBA00008563"/>
    </source>
</evidence>
<dbReference type="HAMAP" id="MF_01363">
    <property type="entry name" value="Ribosomal_bL21"/>
    <property type="match status" value="1"/>
</dbReference>
<dbReference type="RefSeq" id="WP_073295347.1">
    <property type="nucleotide sequence ID" value="NZ_FQUF01000004.1"/>
</dbReference>
<evidence type="ECO:0000256" key="8">
    <source>
        <dbReference type="SAM" id="MobiDB-lite"/>
    </source>
</evidence>
<dbReference type="EMBL" id="FQUF01000004">
    <property type="protein sequence ID" value="SHE38872.1"/>
    <property type="molecule type" value="Genomic_DNA"/>
</dbReference>
<dbReference type="Proteomes" id="UP000184128">
    <property type="component" value="Unassembled WGS sequence"/>
</dbReference>
<evidence type="ECO:0000256" key="3">
    <source>
        <dbReference type="ARBA" id="ARBA00022884"/>
    </source>
</evidence>
<evidence type="ECO:0000313" key="9">
    <source>
        <dbReference type="EMBL" id="SHE38872.1"/>
    </source>
</evidence>
<proteinExistence type="inferred from homology"/>
<reference evidence="10" key="1">
    <citation type="submission" date="2016-11" db="EMBL/GenBank/DDBJ databases">
        <authorList>
            <person name="Varghese N."/>
            <person name="Submissions S."/>
        </authorList>
    </citation>
    <scope>NUCLEOTIDE SEQUENCE [LARGE SCALE GENOMIC DNA]</scope>
    <source>
        <strain evidence="10">DSM 15692</strain>
    </source>
</reference>
<dbReference type="NCBIfam" id="TIGR00061">
    <property type="entry name" value="L21"/>
    <property type="match status" value="1"/>
</dbReference>
<dbReference type="STRING" id="1121025.SAMN02745249_00348"/>
<keyword evidence="5 6" id="KW-0687">Ribonucleoprotein</keyword>
<keyword evidence="3 6" id="KW-0694">RNA-binding</keyword>
<dbReference type="InterPro" id="IPR001787">
    <property type="entry name" value="Ribosomal_bL21"/>
</dbReference>
<dbReference type="GO" id="GO:0003735">
    <property type="term" value="F:structural constituent of ribosome"/>
    <property type="evidence" value="ECO:0007669"/>
    <property type="project" value="InterPro"/>
</dbReference>
<dbReference type="Pfam" id="PF00829">
    <property type="entry name" value="Ribosomal_L21p"/>
    <property type="match status" value="1"/>
</dbReference>
<accession>A0A1M4T2W9</accession>
<keyword evidence="4 6" id="KW-0689">Ribosomal protein</keyword>
<dbReference type="AlphaFoldDB" id="A0A1M4T2W9"/>
<dbReference type="GO" id="GO:0005840">
    <property type="term" value="C:ribosome"/>
    <property type="evidence" value="ECO:0007669"/>
    <property type="project" value="UniProtKB-KW"/>
</dbReference>
<evidence type="ECO:0000256" key="7">
    <source>
        <dbReference type="RuleBase" id="RU000562"/>
    </source>
</evidence>
<comment type="function">
    <text evidence="6 7">This protein binds to 23S rRNA in the presence of protein L20.</text>
</comment>
<comment type="similarity">
    <text evidence="1 6 7">Belongs to the bacterial ribosomal protein bL21 family.</text>
</comment>
<gene>
    <name evidence="6" type="primary">rplU</name>
    <name evidence="9" type="ORF">SAMN02745249_00348</name>
</gene>
<evidence type="ECO:0000256" key="6">
    <source>
        <dbReference type="HAMAP-Rule" id="MF_01363"/>
    </source>
</evidence>
<dbReference type="GO" id="GO:0006412">
    <property type="term" value="P:translation"/>
    <property type="evidence" value="ECO:0007669"/>
    <property type="project" value="UniProtKB-UniRule"/>
</dbReference>
<dbReference type="SUPFAM" id="SSF141091">
    <property type="entry name" value="L21p-like"/>
    <property type="match status" value="1"/>
</dbReference>
<protein>
    <recommendedName>
        <fullName evidence="6">Large ribosomal subunit protein bL21</fullName>
    </recommendedName>
</protein>
<evidence type="ECO:0000313" key="10">
    <source>
        <dbReference type="Proteomes" id="UP000184128"/>
    </source>
</evidence>
<dbReference type="InterPro" id="IPR036164">
    <property type="entry name" value="bL21-like_sf"/>
</dbReference>